<protein>
    <submittedName>
        <fullName evidence="2">Uncharacterized protein</fullName>
    </submittedName>
</protein>
<evidence type="ECO:0000256" key="1">
    <source>
        <dbReference type="SAM" id="Phobius"/>
    </source>
</evidence>
<accession>A0A1M6V2F0</accession>
<name>A0A1M6V2F0_SELRU</name>
<organism evidence="2 3">
    <name type="scientific">Selenomonas ruminantium</name>
    <dbReference type="NCBI Taxonomy" id="971"/>
    <lineage>
        <taxon>Bacteria</taxon>
        <taxon>Bacillati</taxon>
        <taxon>Bacillota</taxon>
        <taxon>Negativicutes</taxon>
        <taxon>Selenomonadales</taxon>
        <taxon>Selenomonadaceae</taxon>
        <taxon>Selenomonas</taxon>
    </lineage>
</organism>
<feature type="transmembrane region" description="Helical" evidence="1">
    <location>
        <begin position="27"/>
        <end position="48"/>
    </location>
</feature>
<dbReference type="AlphaFoldDB" id="A0A1M6V2F0"/>
<dbReference type="Proteomes" id="UP000184263">
    <property type="component" value="Unassembled WGS sequence"/>
</dbReference>
<proteinExistence type="predicted"/>
<gene>
    <name evidence="2" type="ORF">SAMN05216582_11620</name>
</gene>
<dbReference type="EMBL" id="FRBC01000016">
    <property type="protein sequence ID" value="SHK75669.1"/>
    <property type="molecule type" value="Genomic_DNA"/>
</dbReference>
<keyword evidence="1" id="KW-1133">Transmembrane helix</keyword>
<reference evidence="2 3" key="1">
    <citation type="submission" date="2016-11" db="EMBL/GenBank/DDBJ databases">
        <authorList>
            <person name="Jaros S."/>
            <person name="Januszkiewicz K."/>
            <person name="Wedrychowicz H."/>
        </authorList>
    </citation>
    <scope>NUCLEOTIDE SEQUENCE [LARGE SCALE GENOMIC DNA]</scope>
    <source>
        <strain evidence="2 3">HD4</strain>
    </source>
</reference>
<evidence type="ECO:0000313" key="2">
    <source>
        <dbReference type="EMBL" id="SHK75669.1"/>
    </source>
</evidence>
<evidence type="ECO:0000313" key="3">
    <source>
        <dbReference type="Proteomes" id="UP000184263"/>
    </source>
</evidence>
<sequence>MFRLSGYYRTMRQYLATPKGAHDSRDYARAVLLIMLTMAVVYLILYFVGGASL</sequence>
<dbReference type="RefSeq" id="WP_178139500.1">
    <property type="nucleotide sequence ID" value="NZ_FRBC01000016.1"/>
</dbReference>
<keyword evidence="1" id="KW-0472">Membrane</keyword>
<keyword evidence="1" id="KW-0812">Transmembrane</keyword>